<dbReference type="EMBL" id="LR031874">
    <property type="protein sequence ID" value="VDD24933.1"/>
    <property type="molecule type" value="Genomic_DNA"/>
</dbReference>
<dbReference type="AlphaFoldDB" id="A0A3P6D1T2"/>
<reference evidence="1" key="1">
    <citation type="submission" date="2018-11" db="EMBL/GenBank/DDBJ databases">
        <authorList>
            <consortium name="Genoscope - CEA"/>
            <person name="William W."/>
        </authorList>
    </citation>
    <scope>NUCLEOTIDE SEQUENCE</scope>
</reference>
<sequence length="46" mass="5169">MLMLLLIVLMICAVFLSIISNCNHEFAVFSQRSFLLLRACTFGCVS</sequence>
<gene>
    <name evidence="1" type="ORF">BOLC2T10466H</name>
</gene>
<name>A0A3P6D1T2_BRAOL</name>
<accession>A0A3P6D1T2</accession>
<protein>
    <submittedName>
        <fullName evidence="1">Uncharacterized protein</fullName>
    </submittedName>
</protein>
<evidence type="ECO:0000313" key="1">
    <source>
        <dbReference type="EMBL" id="VDD24933.1"/>
    </source>
</evidence>
<proteinExistence type="predicted"/>
<organism evidence="1">
    <name type="scientific">Brassica oleracea</name>
    <name type="common">Wild cabbage</name>
    <dbReference type="NCBI Taxonomy" id="3712"/>
    <lineage>
        <taxon>Eukaryota</taxon>
        <taxon>Viridiplantae</taxon>
        <taxon>Streptophyta</taxon>
        <taxon>Embryophyta</taxon>
        <taxon>Tracheophyta</taxon>
        <taxon>Spermatophyta</taxon>
        <taxon>Magnoliopsida</taxon>
        <taxon>eudicotyledons</taxon>
        <taxon>Gunneridae</taxon>
        <taxon>Pentapetalae</taxon>
        <taxon>rosids</taxon>
        <taxon>malvids</taxon>
        <taxon>Brassicales</taxon>
        <taxon>Brassicaceae</taxon>
        <taxon>Brassiceae</taxon>
        <taxon>Brassica</taxon>
    </lineage>
</organism>